<evidence type="ECO:0000313" key="2">
    <source>
        <dbReference type="Proteomes" id="UP000325081"/>
    </source>
</evidence>
<protein>
    <submittedName>
        <fullName evidence="1">Cyclic AMP-responsive element-binding protein 3-like protein 3</fullName>
    </submittedName>
</protein>
<keyword evidence="2" id="KW-1185">Reference proteome</keyword>
<dbReference type="Proteomes" id="UP000325081">
    <property type="component" value="Unassembled WGS sequence"/>
</dbReference>
<proteinExistence type="predicted"/>
<feature type="non-terminal residue" evidence="1">
    <location>
        <position position="134"/>
    </location>
</feature>
<reference evidence="2" key="1">
    <citation type="journal article" date="2019" name="Curr. Biol.">
        <title>Genome Sequence of Striga asiatica Provides Insight into the Evolution of Plant Parasitism.</title>
        <authorList>
            <person name="Yoshida S."/>
            <person name="Kim S."/>
            <person name="Wafula E.K."/>
            <person name="Tanskanen J."/>
            <person name="Kim Y.M."/>
            <person name="Honaas L."/>
            <person name="Yang Z."/>
            <person name="Spallek T."/>
            <person name="Conn C.E."/>
            <person name="Ichihashi Y."/>
            <person name="Cheong K."/>
            <person name="Cui S."/>
            <person name="Der J.P."/>
            <person name="Gundlach H."/>
            <person name="Jiao Y."/>
            <person name="Hori C."/>
            <person name="Ishida J.K."/>
            <person name="Kasahara H."/>
            <person name="Kiba T."/>
            <person name="Kim M.S."/>
            <person name="Koo N."/>
            <person name="Laohavisit A."/>
            <person name="Lee Y.H."/>
            <person name="Lumba S."/>
            <person name="McCourt P."/>
            <person name="Mortimer J.C."/>
            <person name="Mutuku J.M."/>
            <person name="Nomura T."/>
            <person name="Sasaki-Sekimoto Y."/>
            <person name="Seto Y."/>
            <person name="Wang Y."/>
            <person name="Wakatake T."/>
            <person name="Sakakibara H."/>
            <person name="Demura T."/>
            <person name="Yamaguchi S."/>
            <person name="Yoneyama K."/>
            <person name="Manabe R.I."/>
            <person name="Nelson D.C."/>
            <person name="Schulman A.H."/>
            <person name="Timko M.P."/>
            <person name="dePamphilis C.W."/>
            <person name="Choi D."/>
            <person name="Shirasu K."/>
        </authorList>
    </citation>
    <scope>NUCLEOTIDE SEQUENCE [LARGE SCALE GENOMIC DNA]</scope>
    <source>
        <strain evidence="2">cv. UVA1</strain>
    </source>
</reference>
<dbReference type="AlphaFoldDB" id="A0A5A7QY51"/>
<feature type="non-terminal residue" evidence="1">
    <location>
        <position position="1"/>
    </location>
</feature>
<accession>A0A5A7QY51</accession>
<dbReference type="EMBL" id="BKCP01009181">
    <property type="protein sequence ID" value="GER50333.1"/>
    <property type="molecule type" value="Genomic_DNA"/>
</dbReference>
<comment type="caution">
    <text evidence="1">The sequence shown here is derived from an EMBL/GenBank/DDBJ whole genome shotgun (WGS) entry which is preliminary data.</text>
</comment>
<sequence>DPLNKLKCMDVHLCQVLLQPKAVYRQRNLEKMKRKYADFDSAKKKDYIDKVRSRNKLRNPQDKWFLRAQITMNESEGSIDTSLNSSPQTHEWKKVQKCSYCDAARFQYEPLTFFVVTREKLKLHPLMSQTNFMN</sequence>
<evidence type="ECO:0000313" key="1">
    <source>
        <dbReference type="EMBL" id="GER50333.1"/>
    </source>
</evidence>
<name>A0A5A7QY51_STRAF</name>
<organism evidence="1 2">
    <name type="scientific">Striga asiatica</name>
    <name type="common">Asiatic witchweed</name>
    <name type="synonym">Buchnera asiatica</name>
    <dbReference type="NCBI Taxonomy" id="4170"/>
    <lineage>
        <taxon>Eukaryota</taxon>
        <taxon>Viridiplantae</taxon>
        <taxon>Streptophyta</taxon>
        <taxon>Embryophyta</taxon>
        <taxon>Tracheophyta</taxon>
        <taxon>Spermatophyta</taxon>
        <taxon>Magnoliopsida</taxon>
        <taxon>eudicotyledons</taxon>
        <taxon>Gunneridae</taxon>
        <taxon>Pentapetalae</taxon>
        <taxon>asterids</taxon>
        <taxon>lamiids</taxon>
        <taxon>Lamiales</taxon>
        <taxon>Orobanchaceae</taxon>
        <taxon>Buchnereae</taxon>
        <taxon>Striga</taxon>
    </lineage>
</organism>
<gene>
    <name evidence="1" type="ORF">STAS_27638</name>
</gene>